<keyword evidence="2" id="KW-1185">Reference proteome</keyword>
<reference evidence="1 2" key="1">
    <citation type="submission" date="2018-10" db="EMBL/GenBank/DDBJ databases">
        <authorList>
            <consortium name="Pathogen Informatics"/>
        </authorList>
    </citation>
    <scope>NUCLEOTIDE SEQUENCE [LARGE SCALE GENOMIC DNA]</scope>
</reference>
<gene>
    <name evidence="1" type="ORF">EVEC_LOCUS395</name>
</gene>
<protein>
    <submittedName>
        <fullName evidence="1">Uncharacterized protein</fullName>
    </submittedName>
</protein>
<sequence>MVTACHPVKPEKFYINHQVDGKCYKQLPVQVKGQVVFVVPSTHDINLQLPEVSYPWKPPHKKHLSTPEIGANKFTAEHALFTGNNLPDLEHEWIKLAIDRMQRKGLDEITRQASDPLKQWATSTEEFL</sequence>
<proteinExistence type="predicted"/>
<accession>A0A3P6IC90</accession>
<dbReference type="AlphaFoldDB" id="A0A3P6IC90"/>
<name>A0A3P6IC90_ENTVE</name>
<evidence type="ECO:0000313" key="1">
    <source>
        <dbReference type="EMBL" id="VDD85252.1"/>
    </source>
</evidence>
<dbReference type="EMBL" id="UXUI01000497">
    <property type="protein sequence ID" value="VDD85252.1"/>
    <property type="molecule type" value="Genomic_DNA"/>
</dbReference>
<evidence type="ECO:0000313" key="2">
    <source>
        <dbReference type="Proteomes" id="UP000274131"/>
    </source>
</evidence>
<organism evidence="1 2">
    <name type="scientific">Enterobius vermicularis</name>
    <name type="common">Human pinworm</name>
    <dbReference type="NCBI Taxonomy" id="51028"/>
    <lineage>
        <taxon>Eukaryota</taxon>
        <taxon>Metazoa</taxon>
        <taxon>Ecdysozoa</taxon>
        <taxon>Nematoda</taxon>
        <taxon>Chromadorea</taxon>
        <taxon>Rhabditida</taxon>
        <taxon>Spirurina</taxon>
        <taxon>Oxyuridomorpha</taxon>
        <taxon>Oxyuroidea</taxon>
        <taxon>Oxyuridae</taxon>
        <taxon>Enterobius</taxon>
    </lineage>
</organism>
<dbReference type="Proteomes" id="UP000274131">
    <property type="component" value="Unassembled WGS sequence"/>
</dbReference>